<protein>
    <submittedName>
        <fullName evidence="1">Uncharacterized protein</fullName>
    </submittedName>
</protein>
<reference evidence="1 2" key="1">
    <citation type="submission" date="2019-04" db="EMBL/GenBank/DDBJ databases">
        <title>Pedobacter sp. AR-2-6 sp. nov., isolated from Arctic soil.</title>
        <authorList>
            <person name="Dahal R.H."/>
            <person name="Kim D.-U."/>
        </authorList>
    </citation>
    <scope>NUCLEOTIDE SEQUENCE [LARGE SCALE GENOMIC DNA]</scope>
    <source>
        <strain evidence="1 2">AR-2-6</strain>
    </source>
</reference>
<keyword evidence="2" id="KW-1185">Reference proteome</keyword>
<dbReference type="Proteomes" id="UP000310477">
    <property type="component" value="Unassembled WGS sequence"/>
</dbReference>
<proteinExistence type="predicted"/>
<sequence>MSKVYETGHAKNVANFETLISFVASYGATYNPSRASIQLAALQTKAVDASIAMQQVNTRLATNGNVIAARETGASS</sequence>
<dbReference type="AlphaFoldDB" id="A0A4U1C7I5"/>
<organism evidence="1 2">
    <name type="scientific">Pedobacter cryotolerans</name>
    <dbReference type="NCBI Taxonomy" id="2571270"/>
    <lineage>
        <taxon>Bacteria</taxon>
        <taxon>Pseudomonadati</taxon>
        <taxon>Bacteroidota</taxon>
        <taxon>Sphingobacteriia</taxon>
        <taxon>Sphingobacteriales</taxon>
        <taxon>Sphingobacteriaceae</taxon>
        <taxon>Pedobacter</taxon>
    </lineage>
</organism>
<comment type="caution">
    <text evidence="1">The sequence shown here is derived from an EMBL/GenBank/DDBJ whole genome shotgun (WGS) entry which is preliminary data.</text>
</comment>
<name>A0A4U1C7I5_9SPHI</name>
<dbReference type="EMBL" id="SWBO01000004">
    <property type="protein sequence ID" value="TKC01414.1"/>
    <property type="molecule type" value="Genomic_DNA"/>
</dbReference>
<evidence type="ECO:0000313" key="2">
    <source>
        <dbReference type="Proteomes" id="UP000310477"/>
    </source>
</evidence>
<dbReference type="RefSeq" id="WP_136876782.1">
    <property type="nucleotide sequence ID" value="NZ_SWBO01000004.1"/>
</dbReference>
<gene>
    <name evidence="1" type="ORF">FA045_09265</name>
</gene>
<accession>A0A4U1C7I5</accession>
<evidence type="ECO:0000313" key="1">
    <source>
        <dbReference type="EMBL" id="TKC01414.1"/>
    </source>
</evidence>
<dbReference type="OrthoDB" id="749061at2"/>